<reference evidence="1 2" key="1">
    <citation type="submission" date="2021-05" db="EMBL/GenBank/DDBJ databases">
        <title>A Polyphasic approach of four new species of the genus Ohtaekwangia: Ohtaekwangia histidinii sp. nov., Ohtaekwangia cretensis sp. nov., Ohtaekwangia indiensis sp. nov., Ohtaekwangia reichenbachii sp. nov. from diverse environment.</title>
        <authorList>
            <person name="Octaviana S."/>
        </authorList>
    </citation>
    <scope>NUCLEOTIDE SEQUENCE [LARGE SCALE GENOMIC DNA]</scope>
    <source>
        <strain evidence="1 2">PWU4</strain>
    </source>
</reference>
<dbReference type="Proteomes" id="UP001319200">
    <property type="component" value="Unassembled WGS sequence"/>
</dbReference>
<gene>
    <name evidence="1" type="ORF">KK083_02870</name>
</gene>
<accession>A0AAP2DL04</accession>
<evidence type="ECO:0000313" key="2">
    <source>
        <dbReference type="Proteomes" id="UP001319200"/>
    </source>
</evidence>
<sequence>MKGIYREILQPGHVIKVIKRDEESISYEDGGRIVCTKRIKSFDRKFRKDDAATLAELAADYVSP</sequence>
<dbReference type="EMBL" id="JAHESF010000002">
    <property type="protein sequence ID" value="MBT1695804.1"/>
    <property type="molecule type" value="Genomic_DNA"/>
</dbReference>
<name>A0AAP2DL04_9BACT</name>
<keyword evidence="2" id="KW-1185">Reference proteome</keyword>
<comment type="caution">
    <text evidence="1">The sequence shown here is derived from an EMBL/GenBank/DDBJ whole genome shotgun (WGS) entry which is preliminary data.</text>
</comment>
<proteinExistence type="predicted"/>
<dbReference type="RefSeq" id="WP_254160487.1">
    <property type="nucleotide sequence ID" value="NZ_JAHESF010000002.1"/>
</dbReference>
<organism evidence="1 2">
    <name type="scientific">Chryseosolibacter histidini</name>
    <dbReference type="NCBI Taxonomy" id="2782349"/>
    <lineage>
        <taxon>Bacteria</taxon>
        <taxon>Pseudomonadati</taxon>
        <taxon>Bacteroidota</taxon>
        <taxon>Cytophagia</taxon>
        <taxon>Cytophagales</taxon>
        <taxon>Chryseotaleaceae</taxon>
        <taxon>Chryseosolibacter</taxon>
    </lineage>
</organism>
<protein>
    <submittedName>
        <fullName evidence="1">Uncharacterized protein</fullName>
    </submittedName>
</protein>
<dbReference type="AlphaFoldDB" id="A0AAP2DL04"/>
<evidence type="ECO:0000313" key="1">
    <source>
        <dbReference type="EMBL" id="MBT1695804.1"/>
    </source>
</evidence>